<reference evidence="1 2" key="1">
    <citation type="submission" date="2022-11" db="EMBL/GenBank/DDBJ databases">
        <title>Minimal conservation of predation-associated metabolite biosynthetic gene clusters underscores biosynthetic potential of Myxococcota including descriptions for ten novel species: Archangium lansinium sp. nov., Myxococcus landrumus sp. nov., Nannocystis bai.</title>
        <authorList>
            <person name="Ahearne A."/>
            <person name="Stevens C."/>
            <person name="Dowd S."/>
        </authorList>
    </citation>
    <scope>NUCLEOTIDE SEQUENCE [LARGE SCALE GENOMIC DNA]</scope>
    <source>
        <strain evidence="1 2">NCELM</strain>
    </source>
</reference>
<gene>
    <name evidence="1" type="ORF">POL58_36045</name>
</gene>
<evidence type="ECO:0008006" key="3">
    <source>
        <dbReference type="Google" id="ProtNLM"/>
    </source>
</evidence>
<proteinExistence type="predicted"/>
<organism evidence="1 2">
    <name type="scientific">Nannocystis radixulma</name>
    <dbReference type="NCBI Taxonomy" id="2995305"/>
    <lineage>
        <taxon>Bacteria</taxon>
        <taxon>Pseudomonadati</taxon>
        <taxon>Myxococcota</taxon>
        <taxon>Polyangia</taxon>
        <taxon>Nannocystales</taxon>
        <taxon>Nannocystaceae</taxon>
        <taxon>Nannocystis</taxon>
    </lineage>
</organism>
<accession>A0ABT5BJN3</accession>
<comment type="caution">
    <text evidence="1">The sequence shown here is derived from an EMBL/GenBank/DDBJ whole genome shotgun (WGS) entry which is preliminary data.</text>
</comment>
<sequence>MVVFVAGHGMLDTNLDDYFVTHDFERERPNVRGLSYEQLESLLDGIPARRKLMMMDTCHSGEVDEDAIRTPPPLRR</sequence>
<dbReference type="RefSeq" id="WP_272005922.1">
    <property type="nucleotide sequence ID" value="NZ_JAQNDN010000022.1"/>
</dbReference>
<evidence type="ECO:0000313" key="1">
    <source>
        <dbReference type="EMBL" id="MDC0673222.1"/>
    </source>
</evidence>
<dbReference type="Gene3D" id="3.40.50.1460">
    <property type="match status" value="1"/>
</dbReference>
<dbReference type="EMBL" id="JAQNDN010000022">
    <property type="protein sequence ID" value="MDC0673222.1"/>
    <property type="molecule type" value="Genomic_DNA"/>
</dbReference>
<name>A0ABT5BJN3_9BACT</name>
<evidence type="ECO:0000313" key="2">
    <source>
        <dbReference type="Proteomes" id="UP001217838"/>
    </source>
</evidence>
<protein>
    <recommendedName>
        <fullName evidence="3">Caspase domain-containing protein</fullName>
    </recommendedName>
</protein>
<dbReference type="Proteomes" id="UP001217838">
    <property type="component" value="Unassembled WGS sequence"/>
</dbReference>
<keyword evidence="2" id="KW-1185">Reference proteome</keyword>